<evidence type="ECO:0000313" key="6">
    <source>
        <dbReference type="Proteomes" id="UP000249936"/>
    </source>
</evidence>
<dbReference type="EMBL" id="UASK01000006">
    <property type="protein sequence ID" value="SPX41913.1"/>
    <property type="molecule type" value="Genomic_DNA"/>
</dbReference>
<proteinExistence type="predicted"/>
<dbReference type="AlphaFoldDB" id="A0A2X1PXR5"/>
<dbReference type="Proteomes" id="UP000249936">
    <property type="component" value="Unassembled WGS sequence"/>
</dbReference>
<accession>A0A2X1PXR5</accession>
<evidence type="ECO:0000313" key="5">
    <source>
        <dbReference type="EMBL" id="SPX41913.1"/>
    </source>
</evidence>
<name>A0A2X1PXR5_HAEIF</name>
<dbReference type="Pfam" id="PF00394">
    <property type="entry name" value="Cu-oxidase"/>
    <property type="match status" value="1"/>
</dbReference>
<keyword evidence="2" id="KW-0574">Periplasm</keyword>
<dbReference type="PANTHER" id="PTHR48267:SF1">
    <property type="entry name" value="BILIRUBIN OXIDASE"/>
    <property type="match status" value="1"/>
</dbReference>
<dbReference type="PANTHER" id="PTHR48267">
    <property type="entry name" value="CUPREDOXIN SUPERFAMILY PROTEIN"/>
    <property type="match status" value="1"/>
</dbReference>
<evidence type="ECO:0000259" key="4">
    <source>
        <dbReference type="Pfam" id="PF00394"/>
    </source>
</evidence>
<protein>
    <submittedName>
        <fullName evidence="5">Repressor protein for FtsI</fullName>
    </submittedName>
</protein>
<dbReference type="InterPro" id="IPR045087">
    <property type="entry name" value="Cu-oxidase_fam"/>
</dbReference>
<feature type="domain" description="Plastocyanin-like" evidence="4">
    <location>
        <begin position="45"/>
        <end position="105"/>
    </location>
</feature>
<dbReference type="InterPro" id="IPR001117">
    <property type="entry name" value="Cu-oxidase_2nd"/>
</dbReference>
<evidence type="ECO:0000256" key="2">
    <source>
        <dbReference type="ARBA" id="ARBA00022764"/>
    </source>
</evidence>
<reference evidence="5 6" key="1">
    <citation type="submission" date="2018-06" db="EMBL/GenBank/DDBJ databases">
        <authorList>
            <consortium name="Pathogen Informatics"/>
            <person name="Doyle S."/>
        </authorList>
    </citation>
    <scope>NUCLEOTIDE SEQUENCE [LARGE SCALE GENOMIC DNA]</scope>
    <source>
        <strain evidence="5 6">NCTC11872</strain>
    </source>
</reference>
<keyword evidence="3" id="KW-0131">Cell cycle</keyword>
<gene>
    <name evidence="5" type="primary">ftsP_2</name>
    <name evidence="5" type="ORF">NCTC11872_01536</name>
</gene>
<dbReference type="CDD" id="cd13867">
    <property type="entry name" value="CuRO_2_CueO_FtsP"/>
    <property type="match status" value="1"/>
</dbReference>
<organism evidence="5 6">
    <name type="scientific">Haemophilus influenzae</name>
    <dbReference type="NCBI Taxonomy" id="727"/>
    <lineage>
        <taxon>Bacteria</taxon>
        <taxon>Pseudomonadati</taxon>
        <taxon>Pseudomonadota</taxon>
        <taxon>Gammaproteobacteria</taxon>
        <taxon>Pasteurellales</taxon>
        <taxon>Pasteurellaceae</taxon>
        <taxon>Haemophilus</taxon>
    </lineage>
</organism>
<evidence type="ECO:0000256" key="3">
    <source>
        <dbReference type="ARBA" id="ARBA00023306"/>
    </source>
</evidence>
<sequence length="174" mass="19655">MIYKIWNLNNDGLQLFKQNQPHFVGNRLLVNGIEAPYLDVARGWIRLRLLNASLARAYDLRLDNDQEMLLIAQDLGFLPKAKSIKSLVLSPGERAEILVNMNEIDNVSLISGSKRSLYEKIKNMLFSGDELANNTVLELRAKGEMSAFNKQPNPNFRNGCTSNVTTSRCTNSRI</sequence>
<keyword evidence="1" id="KW-0132">Cell division</keyword>
<dbReference type="GO" id="GO:0051301">
    <property type="term" value="P:cell division"/>
    <property type="evidence" value="ECO:0007669"/>
    <property type="project" value="UniProtKB-KW"/>
</dbReference>
<dbReference type="SUPFAM" id="SSF49503">
    <property type="entry name" value="Cupredoxins"/>
    <property type="match status" value="1"/>
</dbReference>
<dbReference type="Gene3D" id="2.60.40.420">
    <property type="entry name" value="Cupredoxins - blue copper proteins"/>
    <property type="match status" value="1"/>
</dbReference>
<evidence type="ECO:0000256" key="1">
    <source>
        <dbReference type="ARBA" id="ARBA00022618"/>
    </source>
</evidence>
<dbReference type="InterPro" id="IPR008972">
    <property type="entry name" value="Cupredoxin"/>
</dbReference>